<evidence type="ECO:0000313" key="1">
    <source>
        <dbReference type="EMBL" id="MDR6408205.1"/>
    </source>
</evidence>
<dbReference type="OrthoDB" id="9034987at2"/>
<keyword evidence="4" id="KW-1185">Reference proteome</keyword>
<reference evidence="2 3" key="1">
    <citation type="submission" date="2016-11" db="EMBL/GenBank/DDBJ databases">
        <authorList>
            <person name="Jaros S."/>
            <person name="Januszkiewicz K."/>
            <person name="Wedrychowicz H."/>
        </authorList>
    </citation>
    <scope>NUCLEOTIDE SEQUENCE [LARGE SCALE GENOMIC DNA]</scope>
    <source>
        <strain evidence="2 3">LMG 20594</strain>
    </source>
</reference>
<evidence type="ECO:0000313" key="3">
    <source>
        <dbReference type="Proteomes" id="UP000184395"/>
    </source>
</evidence>
<sequence length="67" mass="7412">MLSPHEVAALILVGSATDHHDLSHADLEALLERRLATFEQIAPNTRRVHLTEHGQAILQAVARYGLH</sequence>
<dbReference type="RefSeq" id="WP_073426937.1">
    <property type="nucleotide sequence ID" value="NZ_JAVDQV010000005.1"/>
</dbReference>
<reference evidence="1 4" key="2">
    <citation type="submission" date="2023-07" db="EMBL/GenBank/DDBJ databases">
        <title>Sorghum-associated microbial communities from plants grown in Nebraska, USA.</title>
        <authorList>
            <person name="Schachtman D."/>
        </authorList>
    </citation>
    <scope>NUCLEOTIDE SEQUENCE [LARGE SCALE GENOMIC DNA]</scope>
    <source>
        <strain evidence="1 4">DS1316</strain>
    </source>
</reference>
<dbReference type="AlphaFoldDB" id="A0A1M6IP56"/>
<evidence type="ECO:0008006" key="5">
    <source>
        <dbReference type="Google" id="ProtNLM"/>
    </source>
</evidence>
<gene>
    <name evidence="1" type="ORF">J2804_001598</name>
    <name evidence="2" type="ORF">SAMN05192548_1001127</name>
</gene>
<accession>A0A1M6IP56</accession>
<evidence type="ECO:0000313" key="4">
    <source>
        <dbReference type="Proteomes" id="UP001264340"/>
    </source>
</evidence>
<evidence type="ECO:0000313" key="2">
    <source>
        <dbReference type="EMBL" id="SHJ36222.1"/>
    </source>
</evidence>
<dbReference type="EMBL" id="FRAB01000001">
    <property type="protein sequence ID" value="SHJ36222.1"/>
    <property type="molecule type" value="Genomic_DNA"/>
</dbReference>
<dbReference type="Proteomes" id="UP001264340">
    <property type="component" value="Unassembled WGS sequence"/>
</dbReference>
<proteinExistence type="predicted"/>
<name>A0A1M6IP56_9BURK</name>
<dbReference type="Proteomes" id="UP000184395">
    <property type="component" value="Unassembled WGS sequence"/>
</dbReference>
<organism evidence="2 3">
    <name type="scientific">Paraburkholderia terricola</name>
    <dbReference type="NCBI Taxonomy" id="169427"/>
    <lineage>
        <taxon>Bacteria</taxon>
        <taxon>Pseudomonadati</taxon>
        <taxon>Pseudomonadota</taxon>
        <taxon>Betaproteobacteria</taxon>
        <taxon>Burkholderiales</taxon>
        <taxon>Burkholderiaceae</taxon>
        <taxon>Paraburkholderia</taxon>
    </lineage>
</organism>
<protein>
    <recommendedName>
        <fullName evidence="5">Preprotein translocase subunit SecA</fullName>
    </recommendedName>
</protein>
<dbReference type="EMBL" id="JAVDRP010000003">
    <property type="protein sequence ID" value="MDR6408205.1"/>
    <property type="molecule type" value="Genomic_DNA"/>
</dbReference>